<accession>A0A7C9DS65</accession>
<reference evidence="1" key="2">
    <citation type="submission" date="2020-07" db="EMBL/GenBank/DDBJ databases">
        <authorList>
            <person name="Vera ALvarez R."/>
            <person name="Arias-Moreno D.M."/>
            <person name="Jimenez-Jacinto V."/>
            <person name="Jimenez-Bremont J.F."/>
            <person name="Swaminathan K."/>
            <person name="Moose S.P."/>
            <person name="Guerrero-Gonzalez M.L."/>
            <person name="Marino-Ramirez L."/>
            <person name="Landsman D."/>
            <person name="Rodriguez-Kessler M."/>
            <person name="Delgado-Sanchez P."/>
        </authorList>
    </citation>
    <scope>NUCLEOTIDE SEQUENCE</scope>
    <source>
        <tissue evidence="1">Cladode</tissue>
    </source>
</reference>
<name>A0A7C9DS65_OPUST</name>
<evidence type="ECO:0000313" key="1">
    <source>
        <dbReference type="EMBL" id="MBA4650500.1"/>
    </source>
</evidence>
<proteinExistence type="predicted"/>
<organism evidence="1">
    <name type="scientific">Opuntia streptacantha</name>
    <name type="common">Prickly pear cactus</name>
    <name type="synonym">Opuntia cardona</name>
    <dbReference type="NCBI Taxonomy" id="393608"/>
    <lineage>
        <taxon>Eukaryota</taxon>
        <taxon>Viridiplantae</taxon>
        <taxon>Streptophyta</taxon>
        <taxon>Embryophyta</taxon>
        <taxon>Tracheophyta</taxon>
        <taxon>Spermatophyta</taxon>
        <taxon>Magnoliopsida</taxon>
        <taxon>eudicotyledons</taxon>
        <taxon>Gunneridae</taxon>
        <taxon>Pentapetalae</taxon>
        <taxon>Caryophyllales</taxon>
        <taxon>Cactineae</taxon>
        <taxon>Cactaceae</taxon>
        <taxon>Opuntioideae</taxon>
        <taxon>Opuntia</taxon>
    </lineage>
</organism>
<sequence>MHFADTVQPNNSTINKDYVIPNNTIPSPTVNISVSHLNHFTSDFLHDPPTLPVISPFCFASSFSNQITKLNIHICKTVSHLKIDLADPGSYITMVRNIVED</sequence>
<reference evidence="1" key="1">
    <citation type="journal article" date="2013" name="J. Plant Res.">
        <title>Effect of fungi and light on seed germination of three Opuntia species from semiarid lands of central Mexico.</title>
        <authorList>
            <person name="Delgado-Sanchez P."/>
            <person name="Jimenez-Bremont J.F."/>
            <person name="Guerrero-Gonzalez Mde L."/>
            <person name="Flores J."/>
        </authorList>
    </citation>
    <scope>NUCLEOTIDE SEQUENCE</scope>
    <source>
        <tissue evidence="1">Cladode</tissue>
    </source>
</reference>
<protein>
    <submittedName>
        <fullName evidence="1">Uncharacterized protein</fullName>
    </submittedName>
</protein>
<dbReference type="EMBL" id="GISG01165462">
    <property type="protein sequence ID" value="MBA4650500.1"/>
    <property type="molecule type" value="Transcribed_RNA"/>
</dbReference>
<dbReference type="AlphaFoldDB" id="A0A7C9DS65"/>